<dbReference type="PANTHER" id="PTHR10057:SF0">
    <property type="entry name" value="TRANSLOCATOR PROTEIN"/>
    <property type="match status" value="1"/>
</dbReference>
<dbReference type="Gene3D" id="1.20.1260.100">
    <property type="entry name" value="TspO/MBR protein"/>
    <property type="match status" value="1"/>
</dbReference>
<dbReference type="OrthoDB" id="8841220at2759"/>
<dbReference type="GO" id="GO:0033013">
    <property type="term" value="P:tetrapyrrole metabolic process"/>
    <property type="evidence" value="ECO:0007669"/>
    <property type="project" value="UniProtKB-ARBA"/>
</dbReference>
<evidence type="ECO:0000313" key="9">
    <source>
        <dbReference type="Proteomes" id="UP000886520"/>
    </source>
</evidence>
<dbReference type="EMBL" id="JABFUD020000001">
    <property type="protein sequence ID" value="KAI5084988.1"/>
    <property type="molecule type" value="Genomic_DNA"/>
</dbReference>
<feature type="compositionally biased region" description="Basic and acidic residues" evidence="6">
    <location>
        <begin position="28"/>
        <end position="50"/>
    </location>
</feature>
<evidence type="ECO:0000313" key="8">
    <source>
        <dbReference type="EMBL" id="KAI5084988.1"/>
    </source>
</evidence>
<feature type="region of interest" description="Disordered" evidence="6">
    <location>
        <begin position="1"/>
        <end position="53"/>
    </location>
</feature>
<keyword evidence="3 7" id="KW-0812">Transmembrane</keyword>
<feature type="transmembrane region" description="Helical" evidence="7">
    <location>
        <begin position="158"/>
        <end position="178"/>
    </location>
</feature>
<evidence type="ECO:0000256" key="2">
    <source>
        <dbReference type="ARBA" id="ARBA00007524"/>
    </source>
</evidence>
<dbReference type="InterPro" id="IPR004307">
    <property type="entry name" value="TspO_MBR"/>
</dbReference>
<feature type="transmembrane region" description="Helical" evidence="7">
    <location>
        <begin position="59"/>
        <end position="79"/>
    </location>
</feature>
<dbReference type="CDD" id="cd15904">
    <property type="entry name" value="TSPO_MBR"/>
    <property type="match status" value="1"/>
</dbReference>
<evidence type="ECO:0000256" key="6">
    <source>
        <dbReference type="SAM" id="MobiDB-lite"/>
    </source>
</evidence>
<evidence type="ECO:0000256" key="3">
    <source>
        <dbReference type="ARBA" id="ARBA00022692"/>
    </source>
</evidence>
<accession>A0A9D4VEV1</accession>
<organism evidence="8 9">
    <name type="scientific">Adiantum capillus-veneris</name>
    <name type="common">Maidenhair fern</name>
    <dbReference type="NCBI Taxonomy" id="13818"/>
    <lineage>
        <taxon>Eukaryota</taxon>
        <taxon>Viridiplantae</taxon>
        <taxon>Streptophyta</taxon>
        <taxon>Embryophyta</taxon>
        <taxon>Tracheophyta</taxon>
        <taxon>Polypodiopsida</taxon>
        <taxon>Polypodiidae</taxon>
        <taxon>Polypodiales</taxon>
        <taxon>Pteridineae</taxon>
        <taxon>Pteridaceae</taxon>
        <taxon>Vittarioideae</taxon>
        <taxon>Adiantum</taxon>
    </lineage>
</organism>
<feature type="non-terminal residue" evidence="8">
    <location>
        <position position="1"/>
    </location>
</feature>
<dbReference type="FunFam" id="1.20.1260.100:FF:000001">
    <property type="entry name" value="translocator protein 2"/>
    <property type="match status" value="1"/>
</dbReference>
<gene>
    <name evidence="8" type="ORF">GOP47_0001157</name>
</gene>
<comment type="subcellular location">
    <subcellularLocation>
        <location evidence="1">Membrane</location>
        <topology evidence="1">Multi-pass membrane protein</topology>
    </subcellularLocation>
</comment>
<protein>
    <submittedName>
        <fullName evidence="8">Uncharacterized protein</fullName>
    </submittedName>
</protein>
<keyword evidence="9" id="KW-1185">Reference proteome</keyword>
<evidence type="ECO:0000256" key="4">
    <source>
        <dbReference type="ARBA" id="ARBA00022989"/>
    </source>
</evidence>
<dbReference type="Proteomes" id="UP000886520">
    <property type="component" value="Chromosome 1"/>
</dbReference>
<feature type="transmembrane region" description="Helical" evidence="7">
    <location>
        <begin position="190"/>
        <end position="206"/>
    </location>
</feature>
<dbReference type="GO" id="GO:0016020">
    <property type="term" value="C:membrane"/>
    <property type="evidence" value="ECO:0007669"/>
    <property type="project" value="UniProtKB-SubCell"/>
</dbReference>
<feature type="transmembrane region" description="Helical" evidence="7">
    <location>
        <begin position="100"/>
        <end position="121"/>
    </location>
</feature>
<feature type="transmembrane region" description="Helical" evidence="7">
    <location>
        <begin position="133"/>
        <end position="151"/>
    </location>
</feature>
<dbReference type="PANTHER" id="PTHR10057">
    <property type="entry name" value="PERIPHERAL-TYPE BENZODIAZEPINE RECEPTOR"/>
    <property type="match status" value="1"/>
</dbReference>
<comment type="caution">
    <text evidence="8">The sequence shown here is derived from an EMBL/GenBank/DDBJ whole genome shotgun (WGS) entry which is preliminary data.</text>
</comment>
<comment type="similarity">
    <text evidence="2">Belongs to the TspO/BZRP family.</text>
</comment>
<evidence type="ECO:0000256" key="7">
    <source>
        <dbReference type="SAM" id="Phobius"/>
    </source>
</evidence>
<sequence>PPPPPNAPLTHTHTHTHTQPTMSSPEGLAKRARDPLDKLADDDYSKDKKPPAPTHVKGLRSLLLAVSIPLVLGSIDAFFNSPNQPFYTELRKPFWNPPGWLFGFAWSLLYPTMGLASWLVWTEGGWMQQKSALSLYILQLTLNLLWSYLFFGRHDIKLALIDIAALVIVLAACLNAFAKANHVAGNLMKPYLAWVIFATALNYALWTMNKGMQSPMAPAEIPRKMEVEQ</sequence>
<keyword evidence="5 7" id="KW-0472">Membrane</keyword>
<reference evidence="8" key="1">
    <citation type="submission" date="2021-01" db="EMBL/GenBank/DDBJ databases">
        <title>Adiantum capillus-veneris genome.</title>
        <authorList>
            <person name="Fang Y."/>
            <person name="Liao Q."/>
        </authorList>
    </citation>
    <scope>NUCLEOTIDE SEQUENCE</scope>
    <source>
        <strain evidence="8">H3</strain>
        <tissue evidence="8">Leaf</tissue>
    </source>
</reference>
<evidence type="ECO:0000256" key="1">
    <source>
        <dbReference type="ARBA" id="ARBA00004141"/>
    </source>
</evidence>
<proteinExistence type="inferred from homology"/>
<name>A0A9D4VEV1_ADICA</name>
<dbReference type="Pfam" id="PF03073">
    <property type="entry name" value="TspO_MBR"/>
    <property type="match status" value="1"/>
</dbReference>
<evidence type="ECO:0000256" key="5">
    <source>
        <dbReference type="ARBA" id="ARBA00023136"/>
    </source>
</evidence>
<dbReference type="AlphaFoldDB" id="A0A9D4VEV1"/>
<keyword evidence="4 7" id="KW-1133">Transmembrane helix</keyword>
<dbReference type="InterPro" id="IPR038330">
    <property type="entry name" value="TspO/MBR-related_sf"/>
</dbReference>